<evidence type="ECO:0000256" key="2">
    <source>
        <dbReference type="ARBA" id="ARBA00023295"/>
    </source>
</evidence>
<dbReference type="PANTHER" id="PTHR23421">
    <property type="entry name" value="BETA-GALACTOSIDASE RELATED"/>
    <property type="match status" value="1"/>
</dbReference>
<proteinExistence type="predicted"/>
<dbReference type="InterPro" id="IPR048913">
    <property type="entry name" value="BetaGal_gal-bd"/>
</dbReference>
<reference evidence="4 5" key="1">
    <citation type="journal article" date="2020" name="Nat. Food">
        <title>A phased Vanilla planifolia genome enables genetic improvement of flavour and production.</title>
        <authorList>
            <person name="Hasing T."/>
            <person name="Tang H."/>
            <person name="Brym M."/>
            <person name="Khazi F."/>
            <person name="Huang T."/>
            <person name="Chambers A.H."/>
        </authorList>
    </citation>
    <scope>NUCLEOTIDE SEQUENCE [LARGE SCALE GENOMIC DNA]</scope>
    <source>
        <tissue evidence="4">Leaf</tissue>
    </source>
</reference>
<comment type="caution">
    <text evidence="4">The sequence shown here is derived from an EMBL/GenBank/DDBJ whole genome shotgun (WGS) entry which is preliminary data.</text>
</comment>
<dbReference type="OrthoDB" id="784825at2759"/>
<gene>
    <name evidence="4" type="ORF">HPP92_007944</name>
</gene>
<keyword evidence="2" id="KW-0326">Glycosidase</keyword>
<dbReference type="InterPro" id="IPR008979">
    <property type="entry name" value="Galactose-bd-like_sf"/>
</dbReference>
<evidence type="ECO:0000259" key="3">
    <source>
        <dbReference type="Pfam" id="PF21467"/>
    </source>
</evidence>
<dbReference type="GO" id="GO:0005975">
    <property type="term" value="P:carbohydrate metabolic process"/>
    <property type="evidence" value="ECO:0007669"/>
    <property type="project" value="InterPro"/>
</dbReference>
<dbReference type="Pfam" id="PF21467">
    <property type="entry name" value="BetaGal_gal-bd"/>
    <property type="match status" value="1"/>
</dbReference>
<dbReference type="GO" id="GO:0004553">
    <property type="term" value="F:hydrolase activity, hydrolyzing O-glycosyl compounds"/>
    <property type="evidence" value="ECO:0007669"/>
    <property type="project" value="InterPro"/>
</dbReference>
<evidence type="ECO:0000313" key="4">
    <source>
        <dbReference type="EMBL" id="KAG0491081.1"/>
    </source>
</evidence>
<dbReference type="Gene3D" id="2.60.120.260">
    <property type="entry name" value="Galactose-binding domain-like"/>
    <property type="match status" value="2"/>
</dbReference>
<dbReference type="AlphaFoldDB" id="A0A835VCB1"/>
<evidence type="ECO:0000313" key="5">
    <source>
        <dbReference type="Proteomes" id="UP000639772"/>
    </source>
</evidence>
<dbReference type="Proteomes" id="UP000639772">
    <property type="component" value="Chromosome 3"/>
</dbReference>
<name>A0A835VCB1_VANPL</name>
<dbReference type="InterPro" id="IPR001944">
    <property type="entry name" value="Glycoside_Hdrlase_35"/>
</dbReference>
<protein>
    <recommendedName>
        <fullName evidence="3">Beta-galactosidase galactose-binding domain-containing protein</fullName>
    </recommendedName>
</protein>
<dbReference type="SUPFAM" id="SSF49785">
    <property type="entry name" value="Galactose-binding domain-like"/>
    <property type="match status" value="2"/>
</dbReference>
<organism evidence="4 5">
    <name type="scientific">Vanilla planifolia</name>
    <name type="common">Vanilla</name>
    <dbReference type="NCBI Taxonomy" id="51239"/>
    <lineage>
        <taxon>Eukaryota</taxon>
        <taxon>Viridiplantae</taxon>
        <taxon>Streptophyta</taxon>
        <taxon>Embryophyta</taxon>
        <taxon>Tracheophyta</taxon>
        <taxon>Spermatophyta</taxon>
        <taxon>Magnoliopsida</taxon>
        <taxon>Liliopsida</taxon>
        <taxon>Asparagales</taxon>
        <taxon>Orchidaceae</taxon>
        <taxon>Vanilloideae</taxon>
        <taxon>Vanilleae</taxon>
        <taxon>Vanilla</taxon>
    </lineage>
</organism>
<accession>A0A835VCB1</accession>
<dbReference type="EMBL" id="JADCNM010000003">
    <property type="protein sequence ID" value="KAG0491081.1"/>
    <property type="molecule type" value="Genomic_DNA"/>
</dbReference>
<sequence length="476" mass="54152">MGGRAHVYSSVHVNTSESLPKDVSICSAFLANIDEHKSAGVKLFDRSYTLAPCTIPHNISPLLSGNTDWTKTGRKPDFSQNNRPFFCWLFKFYSSEYHLLATEDFSLSSTWMTFIEPIGIWNENSFTSEQILEHLNVTKDASDYLWYITRVNVSEVEISYWMEMGILPSLTIHSIRDVAQIFLNGLLIGGAHGNWVKLEQTLKLVQGCNELALLSETVGLKNYGAFIEKDGAGFKGPIKLIGFKDGDMDLSTYPWTYQRTCIPLQKVKFKLQEVFRIDHFLFDCSSNKASNQNFICFINHYFGTIGRVKGNLLEYLISGTGKKVSWIALEPDKIQATFIWYKAYFDAPDGKDPISIYLGGMGKGQAWVNGHGIGRYWSLVAPKDGCSETCNYQGRFYNEKKCRTNCGKPTQTWYHIPREWLQASNNLFVIFEETGGNPLTIKLKKIATKTIRFEVSKCTLRRCLPGRNRLYETSCR</sequence>
<feature type="domain" description="Beta-galactosidase galactose-binding" evidence="3">
    <location>
        <begin position="339"/>
        <end position="426"/>
    </location>
</feature>
<evidence type="ECO:0000256" key="1">
    <source>
        <dbReference type="ARBA" id="ARBA00022801"/>
    </source>
</evidence>
<keyword evidence="1" id="KW-0378">Hydrolase</keyword>
<dbReference type="PRINTS" id="PR00742">
    <property type="entry name" value="GLHYDRLASE35"/>
</dbReference>